<reference evidence="11" key="1">
    <citation type="journal article" date="2014" name="Int. J. Syst. Evol. Microbiol.">
        <title>Complete genome sequence of Corynebacterium casei LMG S-19264T (=DSM 44701T), isolated from a smear-ripened cheese.</title>
        <authorList>
            <consortium name="US DOE Joint Genome Institute (JGI-PGF)"/>
            <person name="Walter F."/>
            <person name="Albersmeier A."/>
            <person name="Kalinowski J."/>
            <person name="Ruckert C."/>
        </authorList>
    </citation>
    <scope>NUCLEOTIDE SEQUENCE</scope>
    <source>
        <strain evidence="11">CGMCC 1.15082</strain>
    </source>
</reference>
<comment type="caution">
    <text evidence="11">The sequence shown here is derived from an EMBL/GenBank/DDBJ whole genome shotgun (WGS) entry which is preliminary data.</text>
</comment>
<dbReference type="GO" id="GO:0020037">
    <property type="term" value="F:heme binding"/>
    <property type="evidence" value="ECO:0007669"/>
    <property type="project" value="UniProtKB-UniRule"/>
</dbReference>
<keyword evidence="7 9" id="KW-0408">Iron</keyword>
<dbReference type="GO" id="GO:0010181">
    <property type="term" value="F:FMN binding"/>
    <property type="evidence" value="ECO:0007669"/>
    <property type="project" value="UniProtKB-UniRule"/>
</dbReference>
<dbReference type="GO" id="GO:0005886">
    <property type="term" value="C:plasma membrane"/>
    <property type="evidence" value="ECO:0007669"/>
    <property type="project" value="UniProtKB-SubCell"/>
</dbReference>
<dbReference type="PANTHER" id="PTHR36964:SF1">
    <property type="entry name" value="PROTEIN-METHIONINE-SULFOXIDE REDUCTASE HEME-BINDING SUBUNIT MSRQ"/>
    <property type="match status" value="1"/>
</dbReference>
<feature type="transmembrane region" description="Helical" evidence="9">
    <location>
        <begin position="115"/>
        <end position="134"/>
    </location>
</feature>
<evidence type="ECO:0000256" key="1">
    <source>
        <dbReference type="ARBA" id="ARBA00004141"/>
    </source>
</evidence>
<protein>
    <recommendedName>
        <fullName evidence="9">Protein-methionine-sulfoxide reductase heme-binding subunit MsrQ</fullName>
    </recommendedName>
    <alternativeName>
        <fullName evidence="9">Flavocytochrome MsrQ</fullName>
    </alternativeName>
</protein>
<dbReference type="Pfam" id="PF01794">
    <property type="entry name" value="Ferric_reduct"/>
    <property type="match status" value="1"/>
</dbReference>
<dbReference type="GO" id="GO:0016679">
    <property type="term" value="F:oxidoreductase activity, acting on diphenols and related substances as donors"/>
    <property type="evidence" value="ECO:0007669"/>
    <property type="project" value="TreeGrafter"/>
</dbReference>
<evidence type="ECO:0000256" key="9">
    <source>
        <dbReference type="HAMAP-Rule" id="MF_01207"/>
    </source>
</evidence>
<keyword evidence="8 9" id="KW-0472">Membrane</keyword>
<evidence type="ECO:0000256" key="7">
    <source>
        <dbReference type="ARBA" id="ARBA00023004"/>
    </source>
</evidence>
<dbReference type="PANTHER" id="PTHR36964">
    <property type="entry name" value="PROTEIN-METHIONINE-SULFOXIDE REDUCTASE HEME-BINDING SUBUNIT MSRQ"/>
    <property type="match status" value="1"/>
</dbReference>
<dbReference type="AlphaFoldDB" id="A0A916S0Z3"/>
<dbReference type="GO" id="GO:0030091">
    <property type="term" value="P:protein repair"/>
    <property type="evidence" value="ECO:0007669"/>
    <property type="project" value="UniProtKB-UniRule"/>
</dbReference>
<dbReference type="Proteomes" id="UP000646478">
    <property type="component" value="Unassembled WGS sequence"/>
</dbReference>
<dbReference type="RefSeq" id="WP_188820867.1">
    <property type="nucleotide sequence ID" value="NZ_BMHH01000001.1"/>
</dbReference>
<keyword evidence="5 9" id="KW-0479">Metal-binding</keyword>
<feature type="transmembrane region" description="Helical" evidence="9">
    <location>
        <begin position="77"/>
        <end position="95"/>
    </location>
</feature>
<dbReference type="NCBIfam" id="NF003833">
    <property type="entry name" value="PRK05419.1-5"/>
    <property type="match status" value="1"/>
</dbReference>
<dbReference type="GO" id="GO:0009055">
    <property type="term" value="F:electron transfer activity"/>
    <property type="evidence" value="ECO:0007669"/>
    <property type="project" value="UniProtKB-UniRule"/>
</dbReference>
<evidence type="ECO:0000256" key="5">
    <source>
        <dbReference type="ARBA" id="ARBA00022723"/>
    </source>
</evidence>
<feature type="transmembrane region" description="Helical" evidence="9">
    <location>
        <begin position="7"/>
        <end position="26"/>
    </location>
</feature>
<feature type="domain" description="Ferric oxidoreductase" evidence="10">
    <location>
        <begin position="45"/>
        <end position="156"/>
    </location>
</feature>
<keyword evidence="4 9" id="KW-0812">Transmembrane</keyword>
<comment type="function">
    <text evidence="9">Part of the MsrPQ system that repairs oxidized periplasmic proteins containing methionine sulfoxide residues (Met-O), using respiratory chain electrons. Thus protects these proteins from oxidative-stress damage caused by reactive species of oxygen and chlorine generated by the host defense mechanisms. MsrPQ is essential for the maintenance of envelope integrity under bleach stress, rescuing a wide series of structurally unrelated periplasmic proteins from methionine oxidation. MsrQ provides electrons for reduction to the reductase catalytic subunit MsrP, using the quinone pool of the respiratory chain.</text>
</comment>
<feature type="transmembrane region" description="Helical" evidence="9">
    <location>
        <begin position="169"/>
        <end position="188"/>
    </location>
</feature>
<accession>A0A916S0Z3</accession>
<evidence type="ECO:0000259" key="10">
    <source>
        <dbReference type="Pfam" id="PF01794"/>
    </source>
</evidence>
<evidence type="ECO:0000256" key="3">
    <source>
        <dbReference type="ARBA" id="ARBA00022475"/>
    </source>
</evidence>
<keyword evidence="9" id="KW-0349">Heme</keyword>
<evidence type="ECO:0000256" key="2">
    <source>
        <dbReference type="ARBA" id="ARBA00022448"/>
    </source>
</evidence>
<comment type="cofactor">
    <cofactor evidence="9">
        <name>FMN</name>
        <dbReference type="ChEBI" id="CHEBI:58210"/>
    </cofactor>
    <text evidence="9">Binds 1 FMN per subunit.</text>
</comment>
<evidence type="ECO:0000313" key="11">
    <source>
        <dbReference type="EMBL" id="GGA79707.1"/>
    </source>
</evidence>
<evidence type="ECO:0000256" key="6">
    <source>
        <dbReference type="ARBA" id="ARBA00022989"/>
    </source>
</evidence>
<keyword evidence="3 9" id="KW-1003">Cell membrane</keyword>
<comment type="cofactor">
    <cofactor evidence="9">
        <name>heme b</name>
        <dbReference type="ChEBI" id="CHEBI:60344"/>
    </cofactor>
    <text evidence="9">Binds 1 heme b (iron(II)-protoporphyrin IX) group per subunit.</text>
</comment>
<keyword evidence="9" id="KW-0288">FMN</keyword>
<dbReference type="InterPro" id="IPR013130">
    <property type="entry name" value="Fe3_Rdtase_TM_dom"/>
</dbReference>
<keyword evidence="9" id="KW-0249">Electron transport</keyword>
<comment type="subcellular location">
    <subcellularLocation>
        <location evidence="9">Cell membrane</location>
        <topology evidence="9">Multi-pass membrane protein</topology>
    </subcellularLocation>
    <subcellularLocation>
        <location evidence="1">Membrane</location>
        <topology evidence="1">Multi-pass membrane protein</topology>
    </subcellularLocation>
</comment>
<keyword evidence="9" id="KW-0285">Flavoprotein</keyword>
<proteinExistence type="inferred from homology"/>
<gene>
    <name evidence="9 11" type="primary">msrQ</name>
    <name evidence="11" type="ORF">GCM10011491_03680</name>
</gene>
<feature type="transmembrane region" description="Helical" evidence="9">
    <location>
        <begin position="46"/>
        <end position="65"/>
    </location>
</feature>
<name>A0A916S0Z3_9HYPH</name>
<dbReference type="GO" id="GO:0046872">
    <property type="term" value="F:metal ion binding"/>
    <property type="evidence" value="ECO:0007669"/>
    <property type="project" value="UniProtKB-KW"/>
</dbReference>
<feature type="transmembrane region" description="Helical" evidence="9">
    <location>
        <begin position="146"/>
        <end position="163"/>
    </location>
</feature>
<sequence length="240" mass="26234">MAKRHGSALVWTLYGLGLLPALWSFYLGSTGGLGADPVKAFEHALGLWALRFLILTLMVSPLRDLFSVNLLRYRRALGLLAFYYAAMHFSVYMILDQALDLNAVVADIVKRPFITIGMASLVLLVPLAVTSNSWSIRRLGRNWVTLHRLVYLAAAGGAIHFILSKKSWQAEPVIYAAIIAGLLLWRAVRPRRRSPSPLRGGWPEGSGGGGDVCATVVSKSTNVTTPIRPLHGHLPRKGEG</sequence>
<dbReference type="EMBL" id="BMHH01000001">
    <property type="protein sequence ID" value="GGA79707.1"/>
    <property type="molecule type" value="Genomic_DNA"/>
</dbReference>
<comment type="subunit">
    <text evidence="9">Heterodimer of a catalytic subunit (MsrP) and a heme-binding subunit (MsrQ).</text>
</comment>
<dbReference type="HAMAP" id="MF_01207">
    <property type="entry name" value="MsrQ"/>
    <property type="match status" value="1"/>
</dbReference>
<keyword evidence="2 9" id="KW-0813">Transport</keyword>
<evidence type="ECO:0000256" key="8">
    <source>
        <dbReference type="ARBA" id="ARBA00023136"/>
    </source>
</evidence>
<evidence type="ECO:0000313" key="12">
    <source>
        <dbReference type="Proteomes" id="UP000646478"/>
    </source>
</evidence>
<evidence type="ECO:0000256" key="4">
    <source>
        <dbReference type="ARBA" id="ARBA00022692"/>
    </source>
</evidence>
<comment type="similarity">
    <text evidence="9">Belongs to the MsrQ family.</text>
</comment>
<keyword evidence="12" id="KW-1185">Reference proteome</keyword>
<keyword evidence="6 9" id="KW-1133">Transmembrane helix</keyword>
<organism evidence="11 12">
    <name type="scientific">Brucella endophytica</name>
    <dbReference type="NCBI Taxonomy" id="1963359"/>
    <lineage>
        <taxon>Bacteria</taxon>
        <taxon>Pseudomonadati</taxon>
        <taxon>Pseudomonadota</taxon>
        <taxon>Alphaproteobacteria</taxon>
        <taxon>Hyphomicrobiales</taxon>
        <taxon>Brucellaceae</taxon>
        <taxon>Brucella/Ochrobactrum group</taxon>
        <taxon>Brucella</taxon>
    </lineage>
</organism>
<reference evidence="11" key="2">
    <citation type="submission" date="2020-09" db="EMBL/GenBank/DDBJ databases">
        <authorList>
            <person name="Sun Q."/>
            <person name="Zhou Y."/>
        </authorList>
    </citation>
    <scope>NUCLEOTIDE SEQUENCE</scope>
    <source>
        <strain evidence="11">CGMCC 1.15082</strain>
    </source>
</reference>
<dbReference type="InterPro" id="IPR022837">
    <property type="entry name" value="MsrQ-like"/>
</dbReference>